<accession>A0AAD9DJ15</accession>
<name>A0AAD9DJ15_9STRA</name>
<feature type="region of interest" description="Disordered" evidence="1">
    <location>
        <begin position="27"/>
        <end position="70"/>
    </location>
</feature>
<organism evidence="2 3">
    <name type="scientific">Skeletonema marinoi</name>
    <dbReference type="NCBI Taxonomy" id="267567"/>
    <lineage>
        <taxon>Eukaryota</taxon>
        <taxon>Sar</taxon>
        <taxon>Stramenopiles</taxon>
        <taxon>Ochrophyta</taxon>
        <taxon>Bacillariophyta</taxon>
        <taxon>Coscinodiscophyceae</taxon>
        <taxon>Thalassiosirophycidae</taxon>
        <taxon>Thalassiosirales</taxon>
        <taxon>Skeletonemataceae</taxon>
        <taxon>Skeletonema</taxon>
        <taxon>Skeletonema marinoi-dohrnii complex</taxon>
    </lineage>
</organism>
<gene>
    <name evidence="2" type="ORF">QTG54_001922</name>
</gene>
<reference evidence="2" key="1">
    <citation type="submission" date="2023-06" db="EMBL/GenBank/DDBJ databases">
        <title>Survivors Of The Sea: Transcriptome response of Skeletonema marinoi to long-term dormancy.</title>
        <authorList>
            <person name="Pinder M.I.M."/>
            <person name="Kourtchenko O."/>
            <person name="Robertson E.K."/>
            <person name="Larsson T."/>
            <person name="Maumus F."/>
            <person name="Osuna-Cruz C.M."/>
            <person name="Vancaester E."/>
            <person name="Stenow R."/>
            <person name="Vandepoele K."/>
            <person name="Ploug H."/>
            <person name="Bruchert V."/>
            <person name="Godhe A."/>
            <person name="Topel M."/>
        </authorList>
    </citation>
    <scope>NUCLEOTIDE SEQUENCE</scope>
    <source>
        <strain evidence="2">R05AC</strain>
    </source>
</reference>
<dbReference type="InterPro" id="IPR019099">
    <property type="entry name" value="Uncharacterised_PGPGW_TM"/>
</dbReference>
<evidence type="ECO:0000313" key="2">
    <source>
        <dbReference type="EMBL" id="KAK1747959.1"/>
    </source>
</evidence>
<comment type="caution">
    <text evidence="2">The sequence shown here is derived from an EMBL/GenBank/DDBJ whole genome shotgun (WGS) entry which is preliminary data.</text>
</comment>
<proteinExistence type="predicted"/>
<dbReference type="Pfam" id="PF09656">
    <property type="entry name" value="PGPGW"/>
    <property type="match status" value="1"/>
</dbReference>
<keyword evidence="3" id="KW-1185">Reference proteome</keyword>
<evidence type="ECO:0000313" key="3">
    <source>
        <dbReference type="Proteomes" id="UP001224775"/>
    </source>
</evidence>
<dbReference type="AlphaFoldDB" id="A0AAD9DJ15"/>
<dbReference type="EMBL" id="JATAAI010000002">
    <property type="protein sequence ID" value="KAK1747959.1"/>
    <property type="molecule type" value="Genomic_DNA"/>
</dbReference>
<dbReference type="Proteomes" id="UP001224775">
    <property type="component" value="Unassembled WGS sequence"/>
</dbReference>
<protein>
    <submittedName>
        <fullName evidence="2">Uncharacterized protein</fullName>
    </submittedName>
</protein>
<evidence type="ECO:0000256" key="1">
    <source>
        <dbReference type="SAM" id="MobiDB-lite"/>
    </source>
</evidence>
<sequence>MQSAVVHASMDDSATILQRRLSTAPVILGSPSTPTRSTFPFKPAAVTPQGQRSECPFRPRPVVPALTPPSRTQKIYSLPKRCKSFPTDDSPPQANKIEPPAWLTDFTGNIKRLSAPTTCFSINNVSDDISLFPVPVNNDDARQDREEYWWLDDMSNWEPLRDKPTTTVRNFLMELRSETIHNKKYKKSLMDNADKFSTLDDALKDLLKLDKTPRVSPELASLQQQVLELKRYVMSAHHFHEDKREKMHSVLHKIESVITGTVKRSEEAGQHKNNNTPSIEEYYRKTKVGLTGGSLVTAGLVLIPAPVIPGILVVYGGLLVLASEFDSAKTAVETMQIPMKEFLKDEEDPSKGINDCFHVIMWEETIKEIGYAPETKKELDEDFEMIMRMKPWKDNAQNSGISDDAEIERARREKKNAMKRYARQLLLLEDPDDTQENQAENIDQVNDMMSRMGEISNGVPQNDKRVALLAEN</sequence>